<sequence>MPFSSSPTKGEGKKNLASRYLEAIGSPAIFSSPSTPSSPLKPLPGLRLNKPTDLKPSQSQAHLALANLKENENPFKSPKKQVGSPLKPLSPSKQAAAAAPSSPTRTGFGSNMGNLSPVKRLILQKERDAVDNNAIDFLPMPVTAKALHSPVKFTGFKKTGTTTTTTANAEQILSKSEIRTMNSAIVRNSDTTFTVA</sequence>
<name>A0ACB5U3N4_AMBMO</name>
<dbReference type="EMBL" id="BSXS01011816">
    <property type="protein sequence ID" value="GMF01325.1"/>
    <property type="molecule type" value="Genomic_DNA"/>
</dbReference>
<accession>A0ACB5U3N4</accession>
<protein>
    <submittedName>
        <fullName evidence="1">Unnamed protein product</fullName>
    </submittedName>
</protein>
<comment type="caution">
    <text evidence="1">The sequence shown here is derived from an EMBL/GenBank/DDBJ whole genome shotgun (WGS) entry which is preliminary data.</text>
</comment>
<evidence type="ECO:0000313" key="2">
    <source>
        <dbReference type="Proteomes" id="UP001165064"/>
    </source>
</evidence>
<keyword evidence="2" id="KW-1185">Reference proteome</keyword>
<proteinExistence type="predicted"/>
<organism evidence="1 2">
    <name type="scientific">Ambrosiozyma monospora</name>
    <name type="common">Yeast</name>
    <name type="synonym">Endomycopsis monosporus</name>
    <dbReference type="NCBI Taxonomy" id="43982"/>
    <lineage>
        <taxon>Eukaryota</taxon>
        <taxon>Fungi</taxon>
        <taxon>Dikarya</taxon>
        <taxon>Ascomycota</taxon>
        <taxon>Saccharomycotina</taxon>
        <taxon>Pichiomycetes</taxon>
        <taxon>Pichiales</taxon>
        <taxon>Pichiaceae</taxon>
        <taxon>Ambrosiozyma</taxon>
    </lineage>
</organism>
<dbReference type="Proteomes" id="UP001165064">
    <property type="component" value="Unassembled WGS sequence"/>
</dbReference>
<gene>
    <name evidence="1" type="ORF">Amon02_001122600</name>
</gene>
<reference evidence="1" key="1">
    <citation type="submission" date="2023-04" db="EMBL/GenBank/DDBJ databases">
        <title>Ambrosiozyma monospora NBRC 10751.</title>
        <authorList>
            <person name="Ichikawa N."/>
            <person name="Sato H."/>
            <person name="Tonouchi N."/>
        </authorList>
    </citation>
    <scope>NUCLEOTIDE SEQUENCE</scope>
    <source>
        <strain evidence="1">NBRC 10751</strain>
    </source>
</reference>
<evidence type="ECO:0000313" key="1">
    <source>
        <dbReference type="EMBL" id="GMF01325.1"/>
    </source>
</evidence>